<evidence type="ECO:0000313" key="1">
    <source>
        <dbReference type="EMBL" id="JAE20141.1"/>
    </source>
</evidence>
<reference evidence="1" key="2">
    <citation type="journal article" date="2015" name="Data Brief">
        <title>Shoot transcriptome of the giant reed, Arundo donax.</title>
        <authorList>
            <person name="Barrero R.A."/>
            <person name="Guerrero F.D."/>
            <person name="Moolhuijzen P."/>
            <person name="Goolsby J.A."/>
            <person name="Tidwell J."/>
            <person name="Bellgard S.E."/>
            <person name="Bellgard M.I."/>
        </authorList>
    </citation>
    <scope>NUCLEOTIDE SEQUENCE</scope>
    <source>
        <tissue evidence="1">Shoot tissue taken approximately 20 cm above the soil surface</tissue>
    </source>
</reference>
<dbReference type="AlphaFoldDB" id="A0A0A9GC88"/>
<proteinExistence type="predicted"/>
<organism evidence="1">
    <name type="scientific">Arundo donax</name>
    <name type="common">Giant reed</name>
    <name type="synonym">Donax arundinaceus</name>
    <dbReference type="NCBI Taxonomy" id="35708"/>
    <lineage>
        <taxon>Eukaryota</taxon>
        <taxon>Viridiplantae</taxon>
        <taxon>Streptophyta</taxon>
        <taxon>Embryophyta</taxon>
        <taxon>Tracheophyta</taxon>
        <taxon>Spermatophyta</taxon>
        <taxon>Magnoliopsida</taxon>
        <taxon>Liliopsida</taxon>
        <taxon>Poales</taxon>
        <taxon>Poaceae</taxon>
        <taxon>PACMAD clade</taxon>
        <taxon>Arundinoideae</taxon>
        <taxon>Arundineae</taxon>
        <taxon>Arundo</taxon>
    </lineage>
</organism>
<protein>
    <submittedName>
        <fullName evidence="1">Uncharacterized protein</fullName>
    </submittedName>
</protein>
<dbReference type="EMBL" id="GBRH01177755">
    <property type="protein sequence ID" value="JAE20141.1"/>
    <property type="molecule type" value="Transcribed_RNA"/>
</dbReference>
<name>A0A0A9GC88_ARUDO</name>
<reference evidence="1" key="1">
    <citation type="submission" date="2014-09" db="EMBL/GenBank/DDBJ databases">
        <authorList>
            <person name="Magalhaes I.L.F."/>
            <person name="Oliveira U."/>
            <person name="Santos F.R."/>
            <person name="Vidigal T.H.D.A."/>
            <person name="Brescovit A.D."/>
            <person name="Santos A.J."/>
        </authorList>
    </citation>
    <scope>NUCLEOTIDE SEQUENCE</scope>
    <source>
        <tissue evidence="1">Shoot tissue taken approximately 20 cm above the soil surface</tissue>
    </source>
</reference>
<accession>A0A0A9GC88</accession>
<sequence>MAVDICVVSSTHFLYSSDSCRKFWCADFNNLNFSLSSFSN</sequence>